<evidence type="ECO:0000313" key="11">
    <source>
        <dbReference type="Proteomes" id="UP000621540"/>
    </source>
</evidence>
<dbReference type="Pfam" id="PF08532">
    <property type="entry name" value="Glyco_hydro_42M"/>
    <property type="match status" value="1"/>
</dbReference>
<evidence type="ECO:0000256" key="3">
    <source>
        <dbReference type="ARBA" id="ARBA00012756"/>
    </source>
</evidence>
<keyword evidence="7" id="KW-0326">Glycosidase</keyword>
<dbReference type="InterPro" id="IPR029062">
    <property type="entry name" value="Class_I_gatase-like"/>
</dbReference>
<dbReference type="Gene3D" id="3.20.20.80">
    <property type="entry name" value="Glycosidases"/>
    <property type="match status" value="1"/>
</dbReference>
<dbReference type="RefSeq" id="WP_186982476.1">
    <property type="nucleotide sequence ID" value="NZ_JACOQH010000008.1"/>
</dbReference>
<dbReference type="Proteomes" id="UP000621540">
    <property type="component" value="Unassembled WGS sequence"/>
</dbReference>
<comment type="catalytic activity">
    <reaction evidence="1">
        <text>Hydrolysis of terminal non-reducing beta-D-galactose residues in beta-D-galactosides.</text>
        <dbReference type="EC" id="3.2.1.23"/>
    </reaction>
</comment>
<feature type="domain" description="Glycoside hydrolase family 42 N-terminal" evidence="8">
    <location>
        <begin position="10"/>
        <end position="376"/>
    </location>
</feature>
<keyword evidence="5" id="KW-0378">Hydrolase</keyword>
<evidence type="ECO:0000313" key="10">
    <source>
        <dbReference type="EMBL" id="MBC5754481.1"/>
    </source>
</evidence>
<dbReference type="InterPro" id="IPR003476">
    <property type="entry name" value="Glyco_hydro_42"/>
</dbReference>
<evidence type="ECO:0000256" key="1">
    <source>
        <dbReference type="ARBA" id="ARBA00001412"/>
    </source>
</evidence>
<protein>
    <recommendedName>
        <fullName evidence="3">beta-galactosidase</fullName>
        <ecNumber evidence="3">3.2.1.23</ecNumber>
    </recommendedName>
</protein>
<dbReference type="PANTHER" id="PTHR36447">
    <property type="entry name" value="BETA-GALACTOSIDASE GANA"/>
    <property type="match status" value="1"/>
</dbReference>
<evidence type="ECO:0000256" key="4">
    <source>
        <dbReference type="ARBA" id="ARBA00022723"/>
    </source>
</evidence>
<dbReference type="InterPro" id="IPR013529">
    <property type="entry name" value="Glyco_hydro_42_N"/>
</dbReference>
<comment type="similarity">
    <text evidence="2">Belongs to the glycosyl hydrolase 42 family.</text>
</comment>
<evidence type="ECO:0000256" key="7">
    <source>
        <dbReference type="ARBA" id="ARBA00023295"/>
    </source>
</evidence>
<sequence>MDHLLFGAAYYDEYMPFDRIETDMQMMKKANMNVIRIAESTWSTLEPQDGVFDFTHLDRMLDAAEKYDMHVIIGTPTYAIPSWLAKKSDTILAVTKDGPSLYGHRQNMDITDPTYLKYAERIIRTLMEHIKDRSCIIGYQLDNETKHYGTAGKHAQELFVSYLKEQFSDLSAFNLEFGLDYWSNRVNDWSDFPDIRGTINGSLAAEYEKFSRKLVTDFLTWQSDLVREYKKEDQFITQNFDFEWHDYSYGLQPDVNQFEAAKCMDIAGCDIYHPSQDDLTGAEINFCGSIARGLKKSNYLILETEAQGNLEWLPYPGQLRMQAYSHLSCGADSVMYWHWHSIHNSLESYWKGVLSHDFSENPTYLEACRLGAEMKTYGSHLLHLKKTNRAAILVSNEALTGLLMFPFKGRENSSYNDAARWLADSLYRLNIEFDILNPADTDFSGYDLLVVPALYAAEESVLSRMNDYVRNGGHLIVSTRSGFSNEHLKIYPDMQPHGLTDCCGMHYSQFTAPKNVALKGNGALSGITGTARNWIELVTPDTAETLLSYDHPYWGAYSAVTCNHYGKGLACYIGCFFEDGTLDALVAFFAKEAGLSLPAFRFPLILHEGTNENGKKIRYFFNYSGREASFTYDAPDGISLLEEKPVAQGSQITLAPWGFKIIEQQA</sequence>
<dbReference type="InterPro" id="IPR017853">
    <property type="entry name" value="GH"/>
</dbReference>
<dbReference type="CDD" id="cd03143">
    <property type="entry name" value="A4_beta-galactosidase_middle_domain"/>
    <property type="match status" value="1"/>
</dbReference>
<evidence type="ECO:0000256" key="5">
    <source>
        <dbReference type="ARBA" id="ARBA00022801"/>
    </source>
</evidence>
<proteinExistence type="inferred from homology"/>
<evidence type="ECO:0000256" key="6">
    <source>
        <dbReference type="ARBA" id="ARBA00022833"/>
    </source>
</evidence>
<name>A0ABR7IC16_9FIRM</name>
<evidence type="ECO:0000256" key="2">
    <source>
        <dbReference type="ARBA" id="ARBA00005940"/>
    </source>
</evidence>
<accession>A0ABR7IC16</accession>
<dbReference type="PANTHER" id="PTHR36447:SF2">
    <property type="entry name" value="BETA-GALACTOSIDASE YESZ"/>
    <property type="match status" value="1"/>
</dbReference>
<gene>
    <name evidence="10" type="ORF">H8Z76_10735</name>
</gene>
<organism evidence="10 11">
    <name type="scientific">Roseburia yibonii</name>
    <dbReference type="NCBI Taxonomy" id="2763063"/>
    <lineage>
        <taxon>Bacteria</taxon>
        <taxon>Bacillati</taxon>
        <taxon>Bacillota</taxon>
        <taxon>Clostridia</taxon>
        <taxon>Lachnospirales</taxon>
        <taxon>Lachnospiraceae</taxon>
        <taxon>Roseburia</taxon>
    </lineage>
</organism>
<evidence type="ECO:0000259" key="9">
    <source>
        <dbReference type="Pfam" id="PF08532"/>
    </source>
</evidence>
<keyword evidence="4" id="KW-0479">Metal-binding</keyword>
<dbReference type="SUPFAM" id="SSF51445">
    <property type="entry name" value="(Trans)glycosidases"/>
    <property type="match status" value="1"/>
</dbReference>
<dbReference type="InterPro" id="IPR013738">
    <property type="entry name" value="Beta_galactosidase_Trimer"/>
</dbReference>
<evidence type="ECO:0000259" key="8">
    <source>
        <dbReference type="Pfam" id="PF02449"/>
    </source>
</evidence>
<comment type="caution">
    <text evidence="10">The sequence shown here is derived from an EMBL/GenBank/DDBJ whole genome shotgun (WGS) entry which is preliminary data.</text>
</comment>
<dbReference type="SUPFAM" id="SSF52317">
    <property type="entry name" value="Class I glutamine amidotransferase-like"/>
    <property type="match status" value="1"/>
</dbReference>
<keyword evidence="11" id="KW-1185">Reference proteome</keyword>
<dbReference type="EMBL" id="JACOQH010000008">
    <property type="protein sequence ID" value="MBC5754481.1"/>
    <property type="molecule type" value="Genomic_DNA"/>
</dbReference>
<dbReference type="EC" id="3.2.1.23" evidence="3"/>
<dbReference type="Pfam" id="PF02449">
    <property type="entry name" value="Glyco_hydro_42"/>
    <property type="match status" value="1"/>
</dbReference>
<feature type="domain" description="Beta-galactosidase trimerisation" evidence="9">
    <location>
        <begin position="424"/>
        <end position="596"/>
    </location>
</feature>
<keyword evidence="6" id="KW-0862">Zinc</keyword>
<dbReference type="Gene3D" id="3.40.50.880">
    <property type="match status" value="1"/>
</dbReference>
<reference evidence="10 11" key="1">
    <citation type="submission" date="2020-08" db="EMBL/GenBank/DDBJ databases">
        <title>Genome public.</title>
        <authorList>
            <person name="Liu C."/>
            <person name="Sun Q."/>
        </authorList>
    </citation>
    <scope>NUCLEOTIDE SEQUENCE [LARGE SCALE GENOMIC DNA]</scope>
    <source>
        <strain evidence="10 11">BX0805</strain>
    </source>
</reference>